<dbReference type="InterPro" id="IPR018712">
    <property type="entry name" value="Tle1-like_cat"/>
</dbReference>
<organism evidence="3 4">
    <name type="scientific">Brevirhabdus pacifica</name>
    <dbReference type="NCBI Taxonomy" id="1267768"/>
    <lineage>
        <taxon>Bacteria</taxon>
        <taxon>Pseudomonadati</taxon>
        <taxon>Pseudomonadota</taxon>
        <taxon>Alphaproteobacteria</taxon>
        <taxon>Rhodobacterales</taxon>
        <taxon>Paracoccaceae</taxon>
        <taxon>Brevirhabdus</taxon>
    </lineage>
</organism>
<dbReference type="STRING" id="1267768.BV394_03585"/>
<feature type="domain" description="T6SS Phospholipase effector Tle1-like catalytic" evidence="2">
    <location>
        <begin position="10"/>
        <end position="266"/>
    </location>
</feature>
<evidence type="ECO:0000256" key="1">
    <source>
        <dbReference type="SAM" id="MobiDB-lite"/>
    </source>
</evidence>
<evidence type="ECO:0000313" key="3">
    <source>
        <dbReference type="EMBL" id="APX88922.1"/>
    </source>
</evidence>
<accession>A0A1U7DG20</accession>
<dbReference type="AlphaFoldDB" id="A0A1U7DG20"/>
<dbReference type="Proteomes" id="UP000187266">
    <property type="component" value="Chromosome"/>
</dbReference>
<evidence type="ECO:0000313" key="4">
    <source>
        <dbReference type="Proteomes" id="UP000187266"/>
    </source>
</evidence>
<feature type="region of interest" description="Disordered" evidence="1">
    <location>
        <begin position="313"/>
        <end position="358"/>
    </location>
</feature>
<name>A0A1U7DG20_9RHOB</name>
<keyword evidence="4" id="KW-1185">Reference proteome</keyword>
<proteinExistence type="predicted"/>
<dbReference type="Pfam" id="PF09994">
    <property type="entry name" value="T6SS_Tle1-like_cat"/>
    <property type="match status" value="1"/>
</dbReference>
<dbReference type="PANTHER" id="PTHR33840:SF1">
    <property type="entry name" value="TLE1 PHOSPHOLIPASE DOMAIN-CONTAINING PROTEIN"/>
    <property type="match status" value="1"/>
</dbReference>
<dbReference type="EMBL" id="CP019124">
    <property type="protein sequence ID" value="APX88922.1"/>
    <property type="molecule type" value="Genomic_DNA"/>
</dbReference>
<evidence type="ECO:0000259" key="2">
    <source>
        <dbReference type="Pfam" id="PF09994"/>
    </source>
</evidence>
<protein>
    <recommendedName>
        <fullName evidence="2">T6SS Phospholipase effector Tle1-like catalytic domain-containing protein</fullName>
    </recommendedName>
</protein>
<dbReference type="PANTHER" id="PTHR33840">
    <property type="match status" value="1"/>
</dbReference>
<sequence>MRGTTSARPRNHVVILDGTMSSLDPGLETNAGLTYRLLREMPASAGLSLKYEPGLQWTGLRRIRDIIVGVGFNRQIRRSYGFIASRYRPGDRIYLFGFSRGAYAVRSLAGMIDRMGLLKAEHATERMIREAYRHYQSDPDSRAAGIFRRRYCHIHAPVQMVGVWDTVKSLGIRLPVLWRVAQALDTSPHEFHNHRLGPSILHGYHALALDETRLAFDPVLWDCPPDFTGHVEQMWFRGTHGDIGGHLSEFSAARPLSNIPLVWMLDKAEACGLELPEGWRARFPQDPSAKSVGTLRGWGKLFVIRRRRRVGRDRSEAVHPSVGRHPLLGAGPRTSPPAAEAMPASIGESAQGEAPHGP</sequence>
<gene>
    <name evidence="3" type="ORF">BV394_03585</name>
</gene>
<reference evidence="3 4" key="1">
    <citation type="submission" date="2017-01" db="EMBL/GenBank/DDBJ databases">
        <title>Genomic analysis of Xuhuaishuia manganoxidans DY6-4.</title>
        <authorList>
            <person name="Wang X."/>
        </authorList>
    </citation>
    <scope>NUCLEOTIDE SEQUENCE [LARGE SCALE GENOMIC DNA]</scope>
    <source>
        <strain evidence="3 4">DY6-4</strain>
    </source>
</reference>